<sequence length="99" mass="11062">MDQEDYHPTVPLNLSIVINVESIFINSVNVSFTTTNDHSKWAVTPPSDTKNWICVGDINRAEHQTVRGGGTVCMNSKKVATNYKKCVQTTENCNKTTHH</sequence>
<name>A0AAV8YKC8_9CUCU</name>
<dbReference type="EMBL" id="JAPWTK010000091">
    <property type="protein sequence ID" value="KAJ8950997.1"/>
    <property type="molecule type" value="Genomic_DNA"/>
</dbReference>
<dbReference type="PANTHER" id="PTHR10858">
    <property type="entry name" value="DEOXYRIBONUCLEASE II"/>
    <property type="match status" value="1"/>
</dbReference>
<reference evidence="3" key="1">
    <citation type="journal article" date="2023" name="Insect Mol. Biol.">
        <title>Genome sequencing provides insights into the evolution of gene families encoding plant cell wall-degrading enzymes in longhorned beetles.</title>
        <authorList>
            <person name="Shin N.R."/>
            <person name="Okamura Y."/>
            <person name="Kirsch R."/>
            <person name="Pauchet Y."/>
        </authorList>
    </citation>
    <scope>NUCLEOTIDE SEQUENCE</scope>
    <source>
        <strain evidence="3">AMC_N1</strain>
    </source>
</reference>
<organism evidence="3 4">
    <name type="scientific">Aromia moschata</name>
    <dbReference type="NCBI Taxonomy" id="1265417"/>
    <lineage>
        <taxon>Eukaryota</taxon>
        <taxon>Metazoa</taxon>
        <taxon>Ecdysozoa</taxon>
        <taxon>Arthropoda</taxon>
        <taxon>Hexapoda</taxon>
        <taxon>Insecta</taxon>
        <taxon>Pterygota</taxon>
        <taxon>Neoptera</taxon>
        <taxon>Endopterygota</taxon>
        <taxon>Coleoptera</taxon>
        <taxon>Polyphaga</taxon>
        <taxon>Cucujiformia</taxon>
        <taxon>Chrysomeloidea</taxon>
        <taxon>Cerambycidae</taxon>
        <taxon>Cerambycinae</taxon>
        <taxon>Callichromatini</taxon>
        <taxon>Aromia</taxon>
    </lineage>
</organism>
<dbReference type="AlphaFoldDB" id="A0AAV8YKC8"/>
<evidence type="ECO:0000313" key="3">
    <source>
        <dbReference type="EMBL" id="KAJ8950997.1"/>
    </source>
</evidence>
<evidence type="ECO:0000313" key="4">
    <source>
        <dbReference type="Proteomes" id="UP001162162"/>
    </source>
</evidence>
<dbReference type="Pfam" id="PF03265">
    <property type="entry name" value="DNase_II"/>
    <property type="match status" value="1"/>
</dbReference>
<evidence type="ECO:0000256" key="1">
    <source>
        <dbReference type="ARBA" id="ARBA00007527"/>
    </source>
</evidence>
<dbReference type="GO" id="GO:0006309">
    <property type="term" value="P:apoptotic DNA fragmentation"/>
    <property type="evidence" value="ECO:0007669"/>
    <property type="project" value="TreeGrafter"/>
</dbReference>
<protein>
    <submittedName>
        <fullName evidence="3">Uncharacterized protein</fullName>
    </submittedName>
</protein>
<proteinExistence type="inferred from homology"/>
<dbReference type="GO" id="GO:0004531">
    <property type="term" value="F:deoxyribonuclease II activity"/>
    <property type="evidence" value="ECO:0007669"/>
    <property type="project" value="InterPro"/>
</dbReference>
<dbReference type="Proteomes" id="UP001162162">
    <property type="component" value="Unassembled WGS sequence"/>
</dbReference>
<comment type="caution">
    <text evidence="3">The sequence shown here is derived from an EMBL/GenBank/DDBJ whole genome shotgun (WGS) entry which is preliminary data.</text>
</comment>
<gene>
    <name evidence="3" type="ORF">NQ318_006381</name>
</gene>
<comment type="similarity">
    <text evidence="1">Belongs to the DNase II family.</text>
</comment>
<keyword evidence="4" id="KW-1185">Reference proteome</keyword>
<keyword evidence="2" id="KW-0378">Hydrolase</keyword>
<evidence type="ECO:0000256" key="2">
    <source>
        <dbReference type="ARBA" id="ARBA00022801"/>
    </source>
</evidence>
<dbReference type="PANTHER" id="PTHR10858:SF23">
    <property type="entry name" value="DEOXYRIBONUCLEASE II"/>
    <property type="match status" value="1"/>
</dbReference>
<accession>A0AAV8YKC8</accession>
<dbReference type="InterPro" id="IPR004947">
    <property type="entry name" value="DNase_II"/>
</dbReference>